<organism evidence="3 4">
    <name type="scientific">Zhouia spongiae</name>
    <dbReference type="NCBI Taxonomy" id="2202721"/>
    <lineage>
        <taxon>Bacteria</taxon>
        <taxon>Pseudomonadati</taxon>
        <taxon>Bacteroidota</taxon>
        <taxon>Flavobacteriia</taxon>
        <taxon>Flavobacteriales</taxon>
        <taxon>Flavobacteriaceae</taxon>
        <taxon>Zhouia</taxon>
    </lineage>
</organism>
<keyword evidence="4" id="KW-1185">Reference proteome</keyword>
<feature type="region of interest" description="Disordered" evidence="1">
    <location>
        <begin position="24"/>
        <end position="52"/>
    </location>
</feature>
<gene>
    <name evidence="3" type="ORF">MQE36_14800</name>
</gene>
<evidence type="ECO:0000256" key="2">
    <source>
        <dbReference type="SAM" id="SignalP"/>
    </source>
</evidence>
<evidence type="ECO:0000313" key="4">
    <source>
        <dbReference type="Proteomes" id="UP000829476"/>
    </source>
</evidence>
<protein>
    <recommendedName>
        <fullName evidence="5">Secreted protein</fullName>
    </recommendedName>
</protein>
<evidence type="ECO:0000313" key="3">
    <source>
        <dbReference type="EMBL" id="UNY98342.1"/>
    </source>
</evidence>
<dbReference type="EMBL" id="CP094326">
    <property type="protein sequence ID" value="UNY98342.1"/>
    <property type="molecule type" value="Genomic_DNA"/>
</dbReference>
<evidence type="ECO:0008006" key="5">
    <source>
        <dbReference type="Google" id="ProtNLM"/>
    </source>
</evidence>
<accession>A0ABY3YL16</accession>
<evidence type="ECO:0000256" key="1">
    <source>
        <dbReference type="SAM" id="MobiDB-lite"/>
    </source>
</evidence>
<name>A0ABY3YL16_9FLAO</name>
<dbReference type="RefSeq" id="WP_242936749.1">
    <property type="nucleotide sequence ID" value="NZ_CP094326.1"/>
</dbReference>
<dbReference type="PROSITE" id="PS51257">
    <property type="entry name" value="PROKAR_LIPOPROTEIN"/>
    <property type="match status" value="1"/>
</dbReference>
<feature type="chain" id="PRO_5045935716" description="Secreted protein" evidence="2">
    <location>
        <begin position="23"/>
        <end position="52"/>
    </location>
</feature>
<feature type="signal peptide" evidence="2">
    <location>
        <begin position="1"/>
        <end position="22"/>
    </location>
</feature>
<proteinExistence type="predicted"/>
<keyword evidence="2" id="KW-0732">Signal</keyword>
<dbReference type="Proteomes" id="UP000829476">
    <property type="component" value="Chromosome"/>
</dbReference>
<reference evidence="3 4" key="1">
    <citation type="journal article" date="2018" name="Int. J. Syst. Evol. Microbiol.">
        <title>Zhouia spongiae sp. nov., isolated from a marine sponge.</title>
        <authorList>
            <person name="Zhuang L."/>
            <person name="Lin B."/>
            <person name="Qin F."/>
            <person name="Luo L."/>
        </authorList>
    </citation>
    <scope>NUCLEOTIDE SEQUENCE [LARGE SCALE GENOMIC DNA]</scope>
    <source>
        <strain evidence="3 4">HN-Y44</strain>
    </source>
</reference>
<sequence>MKILLKYTIALILIFSVFISCTPPEDQIENQNDPEVLATGDNNSTHPDNDRD</sequence>